<evidence type="ECO:0000313" key="2">
    <source>
        <dbReference type="EMBL" id="NDV30997.1"/>
    </source>
</evidence>
<feature type="signal peptide" evidence="1">
    <location>
        <begin position="1"/>
        <end position="15"/>
    </location>
</feature>
<dbReference type="PANTHER" id="PTHR35190:SF1">
    <property type="entry name" value="PEPTIDASE C45 HYDROLASE DOMAIN-CONTAINING PROTEIN"/>
    <property type="match status" value="1"/>
</dbReference>
<dbReference type="AlphaFoldDB" id="A0A6B2L267"/>
<dbReference type="InterPro" id="IPR047803">
    <property type="entry name" value="DCD1A/B-like"/>
</dbReference>
<feature type="chain" id="PRO_5025459692" description="Phospholipase B-like" evidence="1">
    <location>
        <begin position="16"/>
        <end position="509"/>
    </location>
</feature>
<evidence type="ECO:0008006" key="3">
    <source>
        <dbReference type="Google" id="ProtNLM"/>
    </source>
</evidence>
<accession>A0A6B2L267</accession>
<name>A0A6B2L267_9EUKA</name>
<dbReference type="PANTHER" id="PTHR35190">
    <property type="entry name" value="PROTEIN DCD1B"/>
    <property type="match status" value="1"/>
</dbReference>
<keyword evidence="1" id="KW-0732">Signal</keyword>
<dbReference type="Gene3D" id="3.60.60.10">
    <property type="entry name" value="Penicillin V Acylase, Chain A"/>
    <property type="match status" value="1"/>
</dbReference>
<sequence length="509" mass="56834">MQYLLLFAVVALVRSASPPLIKPTVVVPQDFKLLRTSGKSALYEVEIAGAPYQTAPYLLDLRGSRRDVGYDAAALMHNESSTMFGLFMSSMWPSWEDQLLINTFIDYCWSSFLQPNTPPEFLAELQGMKDFYAQNNIQDAYTLDLVSSRFYTLANMPADTQNIIDMLEQELEGNWPEWLKTAVNDIIKLLERLVHGCDSYGVWGSRTLGGLLYTSRNLDWNRNTGIDQFKLITMFHIVDPNLGTLPTYATFGFASGLGALAGMSAAGITVSEMNLDNSQVTFSGPPFPLRLRYVLERSHDLHSAQVNWLNTNNTNSFNFLVGSATDLLPGGASFGAYAMETIMGYTSFYRDNSPVENSATFQCDPKCSWTNQTGRVKIGYPLQEAVWRSNHAFDPLIMETQEPLFNDTVFRYNLLHDIFEQLQGSNTKIDDLTAVAIVATLGTKGDNFLSCDAGNFKRGDNVMSIVYAPGERGSNKAGHAYVAWEIGGEKWIPAACNSYVLIDFDRWNQ</sequence>
<reference evidence="2" key="1">
    <citation type="journal article" date="2020" name="J. Eukaryot. Microbiol.">
        <title>De novo Sequencing, Assembly and Annotation of the Transcriptome for the Free-Living Testate Amoeba Arcella intermedia.</title>
        <authorList>
            <person name="Ribeiro G.M."/>
            <person name="Porfirio-Sousa A.L."/>
            <person name="Maurer-Alcala X.X."/>
            <person name="Katz L.A."/>
            <person name="Lahr D.J.G."/>
        </authorList>
    </citation>
    <scope>NUCLEOTIDE SEQUENCE</scope>
</reference>
<protein>
    <recommendedName>
        <fullName evidence="3">Phospholipase B-like</fullName>
    </recommendedName>
</protein>
<organism evidence="2">
    <name type="scientific">Arcella intermedia</name>
    <dbReference type="NCBI Taxonomy" id="1963864"/>
    <lineage>
        <taxon>Eukaryota</taxon>
        <taxon>Amoebozoa</taxon>
        <taxon>Tubulinea</taxon>
        <taxon>Elardia</taxon>
        <taxon>Arcellinida</taxon>
        <taxon>Sphaerothecina</taxon>
        <taxon>Arcellidae</taxon>
        <taxon>Arcella</taxon>
    </lineage>
</organism>
<evidence type="ECO:0000256" key="1">
    <source>
        <dbReference type="SAM" id="SignalP"/>
    </source>
</evidence>
<dbReference type="EMBL" id="GIBP01002028">
    <property type="protein sequence ID" value="NDV30997.1"/>
    <property type="molecule type" value="Transcribed_RNA"/>
</dbReference>
<proteinExistence type="predicted"/>